<feature type="domain" description="EGF-like" evidence="9">
    <location>
        <begin position="401"/>
        <end position="440"/>
    </location>
</feature>
<keyword evidence="7" id="KW-0812">Transmembrane</keyword>
<proteinExistence type="predicted"/>
<dbReference type="InterPro" id="IPR049883">
    <property type="entry name" value="NOTCH1_EGF-like"/>
</dbReference>
<dbReference type="PROSITE" id="PS00010">
    <property type="entry name" value="ASX_HYDROXYL"/>
    <property type="match status" value="1"/>
</dbReference>
<dbReference type="GO" id="GO:0005509">
    <property type="term" value="F:calcium ion binding"/>
    <property type="evidence" value="ECO:0007669"/>
    <property type="project" value="InterPro"/>
</dbReference>
<dbReference type="SUPFAM" id="SSF57196">
    <property type="entry name" value="EGF/Laminin"/>
    <property type="match status" value="2"/>
</dbReference>
<dbReference type="Pfam" id="PF07645">
    <property type="entry name" value="EGF_CA"/>
    <property type="match status" value="1"/>
</dbReference>
<dbReference type="InterPro" id="IPR048287">
    <property type="entry name" value="TSPN-like_N"/>
</dbReference>
<gene>
    <name evidence="11" type="ORF">DPMN_052264</name>
</gene>
<dbReference type="PROSITE" id="PS50026">
    <property type="entry name" value="EGF_3"/>
    <property type="match status" value="1"/>
</dbReference>
<comment type="caution">
    <text evidence="6">Lacks conserved residue(s) required for the propagation of feature annotation.</text>
</comment>
<dbReference type="SMART" id="SM00214">
    <property type="entry name" value="VWC"/>
    <property type="match status" value="2"/>
</dbReference>
<dbReference type="InterPro" id="IPR000742">
    <property type="entry name" value="EGF"/>
</dbReference>
<dbReference type="PROSITE" id="PS51257">
    <property type="entry name" value="PROKAR_LIPOPROTEIN"/>
    <property type="match status" value="1"/>
</dbReference>
<dbReference type="PROSITE" id="PS01208">
    <property type="entry name" value="VWFC_1"/>
    <property type="match status" value="1"/>
</dbReference>
<sequence length="522" mass="57919">MGIRTCLCSAHSLVFMLGCIAAGLSFGTSSTVVLDLLESINRTEKGFTVVPGPDASQTALFLQDSTINFDLTSRALRDALMLFRSSNDVTILATVRQEAGDSGSIITFANGQIRYLDVEISGPRDEIRLHYLHSNQGHVATFPYRLGDNHWHSLALTFTDTHVTLRLNCSKLYERVILPLDLKHLADSEARLALGSRDWSDHFRIAISELKIVTNTGGSIDGCRSPPSSLRSCPSCAEFQISQSQSSLLYSQFQVLHTMALLTYEDRISGLEQCRCMEKCGSQVSQQPILFQKDQCTICVCQNGSIECRQTQCPALDCVPSTIEPDECCPTCFKKQKQCYYHGVFYQHGAQMSPRPCHTCVCDDGVMQCDRQDPITSCPKLGCSGDDVIYVQGQCCPICRGTNFCSAGHNCHPNATCINLATRSTCQCRRGFQGNGTVCEDINECLETGGKDGHYCHSDQVCENTMGSYKCKCSTVHSQREDRTCPSSFNGQEALFQITWSRKFTISVILVYFCFVKCWILR</sequence>
<feature type="domain" description="VWFC" evidence="10">
    <location>
        <begin position="337"/>
        <end position="400"/>
    </location>
</feature>
<keyword evidence="5" id="KW-0325">Glycoprotein</keyword>
<dbReference type="GO" id="GO:0008201">
    <property type="term" value="F:heparin binding"/>
    <property type="evidence" value="ECO:0007669"/>
    <property type="project" value="TreeGrafter"/>
</dbReference>
<feature type="domain" description="VWFC" evidence="10">
    <location>
        <begin position="276"/>
        <end position="333"/>
    </location>
</feature>
<feature type="signal peptide" evidence="8">
    <location>
        <begin position="1"/>
        <end position="21"/>
    </location>
</feature>
<evidence type="ECO:0000313" key="12">
    <source>
        <dbReference type="Proteomes" id="UP000828390"/>
    </source>
</evidence>
<dbReference type="InterPro" id="IPR000152">
    <property type="entry name" value="EGF-type_Asp/Asn_hydroxyl_site"/>
</dbReference>
<keyword evidence="7" id="KW-1133">Transmembrane helix</keyword>
<dbReference type="Gene3D" id="2.10.25.10">
    <property type="entry name" value="Laminin"/>
    <property type="match status" value="2"/>
</dbReference>
<name>A0A9D4HPN6_DREPO</name>
<keyword evidence="4" id="KW-1015">Disulfide bond</keyword>
<dbReference type="Gene3D" id="2.60.120.200">
    <property type="match status" value="1"/>
</dbReference>
<keyword evidence="2 8" id="KW-0732">Signal</keyword>
<dbReference type="InterPro" id="IPR051586">
    <property type="entry name" value="PKC-binding_NELL"/>
</dbReference>
<dbReference type="PROSITE" id="PS01186">
    <property type="entry name" value="EGF_2"/>
    <property type="match status" value="1"/>
</dbReference>
<dbReference type="PROSITE" id="PS50184">
    <property type="entry name" value="VWFC_2"/>
    <property type="match status" value="2"/>
</dbReference>
<evidence type="ECO:0000259" key="10">
    <source>
        <dbReference type="PROSITE" id="PS50184"/>
    </source>
</evidence>
<comment type="caution">
    <text evidence="11">The sequence shown here is derived from an EMBL/GenBank/DDBJ whole genome shotgun (WGS) entry which is preliminary data.</text>
</comment>
<dbReference type="SUPFAM" id="SSF49899">
    <property type="entry name" value="Concanavalin A-like lectins/glucanases"/>
    <property type="match status" value="1"/>
</dbReference>
<dbReference type="PANTHER" id="PTHR24042:SF5">
    <property type="entry name" value="EGF-LIKE CALCIUM-BINDING DOMAIN-CONTAINING PROTEIN"/>
    <property type="match status" value="1"/>
</dbReference>
<evidence type="ECO:0000256" key="4">
    <source>
        <dbReference type="ARBA" id="ARBA00023157"/>
    </source>
</evidence>
<dbReference type="CDD" id="cd00054">
    <property type="entry name" value="EGF_CA"/>
    <property type="match status" value="2"/>
</dbReference>
<feature type="chain" id="PRO_5038736872" evidence="8">
    <location>
        <begin position="22"/>
        <end position="522"/>
    </location>
</feature>
<accession>A0A9D4HPN6</accession>
<dbReference type="SMART" id="SM00181">
    <property type="entry name" value="EGF"/>
    <property type="match status" value="2"/>
</dbReference>
<dbReference type="InterPro" id="IPR001881">
    <property type="entry name" value="EGF-like_Ca-bd_dom"/>
</dbReference>
<evidence type="ECO:0000256" key="6">
    <source>
        <dbReference type="PROSITE-ProRule" id="PRU00076"/>
    </source>
</evidence>
<organism evidence="11 12">
    <name type="scientific">Dreissena polymorpha</name>
    <name type="common">Zebra mussel</name>
    <name type="synonym">Mytilus polymorpha</name>
    <dbReference type="NCBI Taxonomy" id="45954"/>
    <lineage>
        <taxon>Eukaryota</taxon>
        <taxon>Metazoa</taxon>
        <taxon>Spiralia</taxon>
        <taxon>Lophotrochozoa</taxon>
        <taxon>Mollusca</taxon>
        <taxon>Bivalvia</taxon>
        <taxon>Autobranchia</taxon>
        <taxon>Heteroconchia</taxon>
        <taxon>Euheterodonta</taxon>
        <taxon>Imparidentia</taxon>
        <taxon>Neoheterodontei</taxon>
        <taxon>Myida</taxon>
        <taxon>Dreissenoidea</taxon>
        <taxon>Dreissenidae</taxon>
        <taxon>Dreissena</taxon>
    </lineage>
</organism>
<keyword evidence="1 6" id="KW-0245">EGF-like domain</keyword>
<feature type="transmembrane region" description="Helical" evidence="7">
    <location>
        <begin position="504"/>
        <end position="521"/>
    </location>
</feature>
<dbReference type="Gene3D" id="6.20.200.20">
    <property type="match status" value="2"/>
</dbReference>
<evidence type="ECO:0000313" key="11">
    <source>
        <dbReference type="EMBL" id="KAH3726401.1"/>
    </source>
</evidence>
<evidence type="ECO:0000259" key="9">
    <source>
        <dbReference type="PROSITE" id="PS50026"/>
    </source>
</evidence>
<evidence type="ECO:0000256" key="7">
    <source>
        <dbReference type="SAM" id="Phobius"/>
    </source>
</evidence>
<evidence type="ECO:0000256" key="5">
    <source>
        <dbReference type="ARBA" id="ARBA00023180"/>
    </source>
</evidence>
<keyword evidence="7" id="KW-0472">Membrane</keyword>
<protein>
    <submittedName>
        <fullName evidence="11">Uncharacterized protein</fullName>
    </submittedName>
</protein>
<dbReference type="PANTHER" id="PTHR24042">
    <property type="entry name" value="NEL HOMOLOG"/>
    <property type="match status" value="1"/>
</dbReference>
<dbReference type="EMBL" id="JAIWYP010000012">
    <property type="protein sequence ID" value="KAH3726401.1"/>
    <property type="molecule type" value="Genomic_DNA"/>
</dbReference>
<dbReference type="PROSITE" id="PS01187">
    <property type="entry name" value="EGF_CA"/>
    <property type="match status" value="1"/>
</dbReference>
<dbReference type="Proteomes" id="UP000828390">
    <property type="component" value="Unassembled WGS sequence"/>
</dbReference>
<evidence type="ECO:0000256" key="1">
    <source>
        <dbReference type="ARBA" id="ARBA00022536"/>
    </source>
</evidence>
<dbReference type="Pfam" id="PF12947">
    <property type="entry name" value="EGF_3"/>
    <property type="match status" value="1"/>
</dbReference>
<reference evidence="11" key="2">
    <citation type="submission" date="2020-11" db="EMBL/GenBank/DDBJ databases">
        <authorList>
            <person name="McCartney M.A."/>
            <person name="Auch B."/>
            <person name="Kono T."/>
            <person name="Mallez S."/>
            <person name="Becker A."/>
            <person name="Gohl D.M."/>
            <person name="Silverstein K.A.T."/>
            <person name="Koren S."/>
            <person name="Bechman K.B."/>
            <person name="Herman A."/>
            <person name="Abrahante J.E."/>
            <person name="Garbe J."/>
        </authorList>
    </citation>
    <scope>NUCLEOTIDE SEQUENCE</scope>
    <source>
        <strain evidence="11">Duluth1</strain>
        <tissue evidence="11">Whole animal</tissue>
    </source>
</reference>
<dbReference type="Pfam" id="PF00093">
    <property type="entry name" value="VWC"/>
    <property type="match status" value="2"/>
</dbReference>
<evidence type="ECO:0000256" key="2">
    <source>
        <dbReference type="ARBA" id="ARBA00022729"/>
    </source>
</evidence>
<dbReference type="GO" id="GO:0005615">
    <property type="term" value="C:extracellular space"/>
    <property type="evidence" value="ECO:0007669"/>
    <property type="project" value="TreeGrafter"/>
</dbReference>
<dbReference type="InterPro" id="IPR024731">
    <property type="entry name" value="NELL2-like_EGF"/>
</dbReference>
<dbReference type="InterPro" id="IPR001007">
    <property type="entry name" value="VWF_dom"/>
</dbReference>
<dbReference type="SUPFAM" id="SSF57603">
    <property type="entry name" value="FnI-like domain"/>
    <property type="match status" value="2"/>
</dbReference>
<dbReference type="AlphaFoldDB" id="A0A9D4HPN6"/>
<evidence type="ECO:0000256" key="3">
    <source>
        <dbReference type="ARBA" id="ARBA00022737"/>
    </source>
</evidence>
<dbReference type="InterPro" id="IPR018097">
    <property type="entry name" value="EGF_Ca-bd_CS"/>
</dbReference>
<reference evidence="11" key="1">
    <citation type="journal article" date="2019" name="bioRxiv">
        <title>The Genome of the Zebra Mussel, Dreissena polymorpha: A Resource for Invasive Species Research.</title>
        <authorList>
            <person name="McCartney M.A."/>
            <person name="Auch B."/>
            <person name="Kono T."/>
            <person name="Mallez S."/>
            <person name="Zhang Y."/>
            <person name="Obille A."/>
            <person name="Becker A."/>
            <person name="Abrahante J.E."/>
            <person name="Garbe J."/>
            <person name="Badalamenti J.P."/>
            <person name="Herman A."/>
            <person name="Mangelson H."/>
            <person name="Liachko I."/>
            <person name="Sullivan S."/>
            <person name="Sone E.D."/>
            <person name="Koren S."/>
            <person name="Silverstein K.A.T."/>
            <person name="Beckman K.B."/>
            <person name="Gohl D.M."/>
        </authorList>
    </citation>
    <scope>NUCLEOTIDE SEQUENCE</scope>
    <source>
        <strain evidence="11">Duluth1</strain>
        <tissue evidence="11">Whole animal</tissue>
    </source>
</reference>
<dbReference type="InterPro" id="IPR013320">
    <property type="entry name" value="ConA-like_dom_sf"/>
</dbReference>
<keyword evidence="12" id="KW-1185">Reference proteome</keyword>
<evidence type="ECO:0000256" key="8">
    <source>
        <dbReference type="SAM" id="SignalP"/>
    </source>
</evidence>
<dbReference type="SMART" id="SM00179">
    <property type="entry name" value="EGF_CA"/>
    <property type="match status" value="2"/>
</dbReference>
<keyword evidence="3" id="KW-0677">Repeat</keyword>
<dbReference type="OrthoDB" id="6516201at2759"/>
<dbReference type="SMART" id="SM00210">
    <property type="entry name" value="TSPN"/>
    <property type="match status" value="1"/>
</dbReference>